<dbReference type="HOGENOM" id="CLU_026775_0_1_9"/>
<dbReference type="STRING" id="1508404.JMA_32050"/>
<dbReference type="InterPro" id="IPR036513">
    <property type="entry name" value="STAS_dom_sf"/>
</dbReference>
<dbReference type="BioCyc" id="JESP1508404:G14D9-12486-MONOMER"/>
<dbReference type="Pfam" id="PF01740">
    <property type="entry name" value="STAS"/>
    <property type="match status" value="1"/>
</dbReference>
<feature type="domain" description="STAS" evidence="2">
    <location>
        <begin position="159"/>
        <end position="271"/>
    </location>
</feature>
<sequence>MPHLVKFAEYVNSHKTEMAEEIVNAVIERAGLKIQAEERENAVGMYKDFLTFLGDIAEQHRTTAPEALINWSKKNAAMQVASGGKISEIIVRYQPTREVFIEVVNEIGEQLKLCIKEQSEIIKKVDLLLDTSLNETVFAYEAMTERMEERYQEETARLSAPIVPVREGVVVLPLIGEMTAFRAKYILENVLPELSGSDITHAIIDFSGITPVEIEVAQYLNQMKGMLQLLGIQVLATGFRPDTVKSLVDSGLTDFKNLRAFTTVKQALDSLEKISV</sequence>
<dbReference type="SUPFAM" id="SSF52091">
    <property type="entry name" value="SpoIIaa-like"/>
    <property type="match status" value="1"/>
</dbReference>
<dbReference type="Gene3D" id="3.30.750.24">
    <property type="entry name" value="STAS domain"/>
    <property type="match status" value="1"/>
</dbReference>
<keyword evidence="1" id="KW-0597">Phosphoprotein</keyword>
<dbReference type="PANTHER" id="PTHR33745">
    <property type="entry name" value="RSBT ANTAGONIST PROTEIN RSBS-RELATED"/>
    <property type="match status" value="1"/>
</dbReference>
<evidence type="ECO:0000256" key="1">
    <source>
        <dbReference type="ARBA" id="ARBA00022553"/>
    </source>
</evidence>
<dbReference type="PROSITE" id="PS50801">
    <property type="entry name" value="STAS"/>
    <property type="match status" value="1"/>
</dbReference>
<evidence type="ECO:0000313" key="4">
    <source>
        <dbReference type="Proteomes" id="UP000031449"/>
    </source>
</evidence>
<evidence type="ECO:0000259" key="2">
    <source>
        <dbReference type="PROSITE" id="PS50801"/>
    </source>
</evidence>
<dbReference type="Proteomes" id="UP000031449">
    <property type="component" value="Chromosome"/>
</dbReference>
<dbReference type="PANTHER" id="PTHR33745:SF3">
    <property type="entry name" value="RSBT CO-ANTAGONIST PROTEIN RSBRC"/>
    <property type="match status" value="1"/>
</dbReference>
<dbReference type="EMBL" id="CP009416">
    <property type="protein sequence ID" value="AJD92522.1"/>
    <property type="molecule type" value="Genomic_DNA"/>
</dbReference>
<dbReference type="AlphaFoldDB" id="A0A0B5AUV6"/>
<dbReference type="CDD" id="cd07041">
    <property type="entry name" value="STAS_RsbR_RsbS_like"/>
    <property type="match status" value="1"/>
</dbReference>
<dbReference type="InterPro" id="IPR002645">
    <property type="entry name" value="STAS_dom"/>
</dbReference>
<protein>
    <recommendedName>
        <fullName evidence="2">STAS domain-containing protein</fullName>
    </recommendedName>
</protein>
<name>A0A0B5AUV6_9BACL</name>
<keyword evidence="4" id="KW-1185">Reference proteome</keyword>
<dbReference type="KEGG" id="jeo:JMA_32050"/>
<dbReference type="OrthoDB" id="2677458at2"/>
<reference evidence="3 4" key="1">
    <citation type="submission" date="2014-08" db="EMBL/GenBank/DDBJ databases">
        <title>Complete genome of a marine bacteria Jeotgalibacillus malaysiensis.</title>
        <authorList>
            <person name="Yaakop A.S."/>
            <person name="Chan K.-G."/>
            <person name="Goh K.M."/>
        </authorList>
    </citation>
    <scope>NUCLEOTIDE SEQUENCE [LARGE SCALE GENOMIC DNA]</scope>
    <source>
        <strain evidence="3 4">D5</strain>
    </source>
</reference>
<organism evidence="3 4">
    <name type="scientific">Jeotgalibacillus malaysiensis</name>
    <dbReference type="NCBI Taxonomy" id="1508404"/>
    <lineage>
        <taxon>Bacteria</taxon>
        <taxon>Bacillati</taxon>
        <taxon>Bacillota</taxon>
        <taxon>Bacilli</taxon>
        <taxon>Bacillales</taxon>
        <taxon>Caryophanaceae</taxon>
        <taxon>Jeotgalibacillus</taxon>
    </lineage>
</organism>
<dbReference type="InterPro" id="IPR051932">
    <property type="entry name" value="Bact_StressResp_Reg"/>
</dbReference>
<evidence type="ECO:0000313" key="3">
    <source>
        <dbReference type="EMBL" id="AJD92522.1"/>
    </source>
</evidence>
<gene>
    <name evidence="3" type="ORF">JMA_32050</name>
</gene>
<accession>A0A0B5AUV6</accession>
<proteinExistence type="predicted"/>